<dbReference type="RefSeq" id="WP_147894104.1">
    <property type="nucleotide sequence ID" value="NZ_BAAANR010000001.1"/>
</dbReference>
<dbReference type="InterPro" id="IPR029483">
    <property type="entry name" value="GH97_C"/>
</dbReference>
<keyword evidence="9" id="KW-1185">Reference proteome</keyword>
<dbReference type="OrthoDB" id="9807519at2"/>
<evidence type="ECO:0000256" key="3">
    <source>
        <dbReference type="SAM" id="MobiDB-lite"/>
    </source>
</evidence>
<dbReference type="GO" id="GO:0016798">
    <property type="term" value="F:hydrolase activity, acting on glycosyl bonds"/>
    <property type="evidence" value="ECO:0007669"/>
    <property type="project" value="UniProtKB-KW"/>
</dbReference>
<dbReference type="InterPro" id="IPR014718">
    <property type="entry name" value="GH-type_carb-bd"/>
</dbReference>
<evidence type="ECO:0000259" key="6">
    <source>
        <dbReference type="Pfam" id="PF14508"/>
    </source>
</evidence>
<dbReference type="Pfam" id="PF10566">
    <property type="entry name" value="Glyco_hydro_97"/>
    <property type="match status" value="1"/>
</dbReference>
<evidence type="ECO:0000259" key="7">
    <source>
        <dbReference type="Pfam" id="PF14509"/>
    </source>
</evidence>
<evidence type="ECO:0000256" key="4">
    <source>
        <dbReference type="SAM" id="Phobius"/>
    </source>
</evidence>
<protein>
    <submittedName>
        <fullName evidence="8">Glycoside hydrolase family 97 protein</fullName>
    </submittedName>
</protein>
<dbReference type="Gene3D" id="2.60.40.1180">
    <property type="entry name" value="Golgi alpha-mannosidase II"/>
    <property type="match status" value="1"/>
</dbReference>
<feature type="domain" description="Glycosyl-hydrolase 97 C-terminal oligomerisation" evidence="7">
    <location>
        <begin position="933"/>
        <end position="1028"/>
    </location>
</feature>
<proteinExistence type="predicted"/>
<dbReference type="InterPro" id="IPR013780">
    <property type="entry name" value="Glyco_hydro_b"/>
</dbReference>
<keyword evidence="1 8" id="KW-0378">Hydrolase</keyword>
<sequence>MPLLFAAPKRRLPLLLGGGVTAAVVAAGVLVATFAGGAASALEGSGTAEAPYVIDDAAEFSTFIQNVNADTAGTAAAAAHYELGADIALSAPVPMINSFAGVLDGAGHTVFGLSIDYSTSAAYQASNGVNKTAALINAQRGTVERIGFSQVSITGTSAAESQTTATKKATVAAHNYGLIDQVYALGSVDGGWRTGGLVADNMGGGIIQNSYFRGSVVSGWEAGGITARNDNAGAEKIMNVYVSGTVSTATRNIGMIAGYSYSTATIRGAVALDGSVTQGSGQSANNIGRINGQNNTSVGSRGATYADNLALDSIRLTTGTAGGTVTGTAADRQGLSKTSAELTQQSTFEAVGWDFGSIWRMDAATLRPHLGAVAEKAAPVVSTPTSTPISTPTPTVTDLTSSSAVTSPDGATVATLRTDAAGDLTYSVTQDGRTIVRDSALGLVVDGVDWGQGVSLGTATTSTTDESYPLMGLNDTGRDHRNTSVIPLRKGDGSLVSVEVRAFDTGVAVRYVLDPSLVGTVVSREDTAFSFDPASTLTYQAVTASTIDDLQNSFSRSSFDAAGDRDITVLPTVETPDGHFANITEANILDWPAIALKTTRGGVISTYYWATDNGQGTFTVKAESPHSPFRVITIADNLTDFTNSDIVTAVNPPIDTTVFPGGDTSWIEPGTNAWSTLTTNDQSVAGMRALLDAASEARIPGILIEGNLTHSSWGSTTAQRFANIAALVERGRAKEFPVSVWLWTDYDKAAGVDSTFTGGVVYDSASPYPQVSLQNPDLREAYLDLVRATGIAGTKVDHTNEETETKVNFFRDFARDSAARQLMVIYHNPLEPTGLNRTYPNELGREAIKGLQSGYSANQQTLAPFTRLVAGTADYTPFLLSGSGGNVTWAHQLASTVVYSMPYLQLSERPDHLAPGGQYHDLVGDVIANLPTTWKQSRMLPQSAIGATTAVVRETSDGEFWIAVTAGADAAGQISIPLDFLPAGTRYNADVYADKSASAAMSRTVSQVDSASTLTAAVRNGGGFLARITTQAIDNPLGEGGTNGYTIDDEADLALIAQHPMATFTLTADITLTKPWTPVPSFLGTIEGNGHKIVGLEVEGSASKAFILNNSGVIRRLGFVDPVSTVPAPYVQTTRVAVVAVANAGLIDEVFVRGAEVTGGWRTAPIAAENTGEVRSSYTVDAKVVSNWETGGLVAWNSATGVLTKNYVVGADVRAEVQNGGILSGYGYSGTQVRGNVVVSGEVTTANAPRARIVARENGVPTYSDNLSLATARVNGAAVTGGTAGNRNGADRTAEELASASTYEAIGWDFSQVWAFDADKGRPVLRAVDEAVASGPLQASQQVQVAVPQIAEGEFVWSIDGSNDPVDLGEAVQGPGYFQATGEIHPIRVTDTRRSAGAWSLSGQVTDFAGTAGTFGAEHLGWTPKIVESGAGARAGTAVAPALDGGTGLGVSATLGSADAGHAAGSARLGADLLFKLPVEIADGTYRGTLTLTALG</sequence>
<dbReference type="InterPro" id="IPR013785">
    <property type="entry name" value="Aldolase_TIM"/>
</dbReference>
<dbReference type="InterPro" id="IPR052720">
    <property type="entry name" value="Glycosyl_hydrolase_97"/>
</dbReference>
<dbReference type="PANTHER" id="PTHR35803:SF2">
    <property type="entry name" value="RETAINING ALPHA-GALACTOSIDASE"/>
    <property type="match status" value="1"/>
</dbReference>
<feature type="domain" description="Glycosyl-hydrolase 97 N-terminal" evidence="6">
    <location>
        <begin position="405"/>
        <end position="653"/>
    </location>
</feature>
<keyword evidence="4" id="KW-0812">Transmembrane</keyword>
<feature type="domain" description="Glycosyl-hydrolase 97 catalytic" evidence="5">
    <location>
        <begin position="672"/>
        <end position="847"/>
    </location>
</feature>
<evidence type="ECO:0000256" key="2">
    <source>
        <dbReference type="ARBA" id="ARBA00023295"/>
    </source>
</evidence>
<dbReference type="Gene3D" id="2.160.20.110">
    <property type="match status" value="2"/>
</dbReference>
<dbReference type="Gene3D" id="2.70.98.10">
    <property type="match status" value="1"/>
</dbReference>
<dbReference type="Pfam" id="PF14508">
    <property type="entry name" value="GH97_N"/>
    <property type="match status" value="1"/>
</dbReference>
<feature type="transmembrane region" description="Helical" evidence="4">
    <location>
        <begin position="12"/>
        <end position="35"/>
    </location>
</feature>
<keyword evidence="2" id="KW-0326">Glycosidase</keyword>
<dbReference type="InterPro" id="IPR019563">
    <property type="entry name" value="GH97_catalytic"/>
</dbReference>
<dbReference type="Gene3D" id="3.20.20.70">
    <property type="entry name" value="Aldolase class I"/>
    <property type="match status" value="1"/>
</dbReference>
<gene>
    <name evidence="8" type="ORF">FVP77_08635</name>
</gene>
<evidence type="ECO:0000256" key="1">
    <source>
        <dbReference type="ARBA" id="ARBA00022801"/>
    </source>
</evidence>
<accession>A0A5C8I5J1</accession>
<organism evidence="8 9">
    <name type="scientific">Microbacterium hatanonis</name>
    <dbReference type="NCBI Taxonomy" id="404366"/>
    <lineage>
        <taxon>Bacteria</taxon>
        <taxon>Bacillati</taxon>
        <taxon>Actinomycetota</taxon>
        <taxon>Actinomycetes</taxon>
        <taxon>Micrococcales</taxon>
        <taxon>Microbacteriaceae</taxon>
        <taxon>Microbacterium</taxon>
    </lineage>
</organism>
<dbReference type="Proteomes" id="UP000321034">
    <property type="component" value="Unassembled WGS sequence"/>
</dbReference>
<evidence type="ECO:0000313" key="8">
    <source>
        <dbReference type="EMBL" id="TXK13450.1"/>
    </source>
</evidence>
<feature type="region of interest" description="Disordered" evidence="3">
    <location>
        <begin position="382"/>
        <end position="408"/>
    </location>
</feature>
<dbReference type="Pfam" id="PF14509">
    <property type="entry name" value="GH97_C"/>
    <property type="match status" value="1"/>
</dbReference>
<reference evidence="8 9" key="1">
    <citation type="submission" date="2019-08" db="EMBL/GenBank/DDBJ databases">
        <authorList>
            <person name="Dong K."/>
        </authorList>
    </citation>
    <scope>NUCLEOTIDE SEQUENCE [LARGE SCALE GENOMIC DNA]</scope>
    <source>
        <strain evidence="8 9">JCM14558</strain>
    </source>
</reference>
<dbReference type="PANTHER" id="PTHR35803">
    <property type="entry name" value="GLUCAN 1,4-ALPHA-GLUCOSIDASE SUSB-RELATED"/>
    <property type="match status" value="1"/>
</dbReference>
<evidence type="ECO:0000259" key="5">
    <source>
        <dbReference type="Pfam" id="PF10566"/>
    </source>
</evidence>
<evidence type="ECO:0000313" key="9">
    <source>
        <dbReference type="Proteomes" id="UP000321034"/>
    </source>
</evidence>
<keyword evidence="4" id="KW-1133">Transmembrane helix</keyword>
<dbReference type="InterPro" id="IPR029486">
    <property type="entry name" value="GH97_N"/>
</dbReference>
<keyword evidence="4" id="KW-0472">Membrane</keyword>
<dbReference type="EMBL" id="VRSV01000001">
    <property type="protein sequence ID" value="TXK13450.1"/>
    <property type="molecule type" value="Genomic_DNA"/>
</dbReference>
<dbReference type="GO" id="GO:0030246">
    <property type="term" value="F:carbohydrate binding"/>
    <property type="evidence" value="ECO:0007669"/>
    <property type="project" value="InterPro"/>
</dbReference>
<name>A0A5C8I5J1_9MICO</name>
<comment type="caution">
    <text evidence="8">The sequence shown here is derived from an EMBL/GenBank/DDBJ whole genome shotgun (WGS) entry which is preliminary data.</text>
</comment>
<feature type="compositionally biased region" description="Low complexity" evidence="3">
    <location>
        <begin position="382"/>
        <end position="397"/>
    </location>
</feature>